<keyword evidence="7" id="KW-1185">Reference proteome</keyword>
<dbReference type="Pfam" id="PF00126">
    <property type="entry name" value="HTH_1"/>
    <property type="match status" value="1"/>
</dbReference>
<dbReference type="InterPro" id="IPR000847">
    <property type="entry name" value="LysR_HTH_N"/>
</dbReference>
<feature type="domain" description="HTH lysR-type" evidence="5">
    <location>
        <begin position="20"/>
        <end position="75"/>
    </location>
</feature>
<keyword evidence="3" id="KW-0238">DNA-binding</keyword>
<dbReference type="PANTHER" id="PTHR30537">
    <property type="entry name" value="HTH-TYPE TRANSCRIPTIONAL REGULATOR"/>
    <property type="match status" value="1"/>
</dbReference>
<dbReference type="InterPro" id="IPR036388">
    <property type="entry name" value="WH-like_DNA-bd_sf"/>
</dbReference>
<dbReference type="InterPro" id="IPR036390">
    <property type="entry name" value="WH_DNA-bd_sf"/>
</dbReference>
<evidence type="ECO:0000256" key="4">
    <source>
        <dbReference type="ARBA" id="ARBA00023163"/>
    </source>
</evidence>
<evidence type="ECO:0000259" key="5">
    <source>
        <dbReference type="PROSITE" id="PS50931"/>
    </source>
</evidence>
<name>A0ABU8QKJ5_9RHOB</name>
<sequence>MLLSEQQSTGRFRAVHFSHLRHLAMFALVVDSGSFTIAAQRLGVGKSSVSRHISELETFVGAKLLNRSTRALSLTDAGRLIHRDCAGLVEAATSAFDKLDGDLPLEGKLRIASTVEHGQYVLPPIVADFVARNPKIDVDLVLGDAFVDLVDHGIDLAIRVGSPGPSPQNISRKIAELEYQLYGHRDIITSGAPKTPEAAAQLPWLLNSGGPQRTYWTFEKDGETVEVRVPSRIVSNAFNARIEMAKHGGHLIAIPNFIPKAFLGDDLMPILTDYKIVPRYPIYAVYPDARFLSPKVTEFLDALIAGHP</sequence>
<proteinExistence type="inferred from homology"/>
<comment type="similarity">
    <text evidence="1">Belongs to the LysR transcriptional regulatory family.</text>
</comment>
<dbReference type="PROSITE" id="PS50931">
    <property type="entry name" value="HTH_LYSR"/>
    <property type="match status" value="1"/>
</dbReference>
<dbReference type="Gene3D" id="3.40.190.290">
    <property type="match status" value="1"/>
</dbReference>
<dbReference type="Gene3D" id="1.10.10.10">
    <property type="entry name" value="Winged helix-like DNA-binding domain superfamily/Winged helix DNA-binding domain"/>
    <property type="match status" value="1"/>
</dbReference>
<dbReference type="InterPro" id="IPR058163">
    <property type="entry name" value="LysR-type_TF_proteobact-type"/>
</dbReference>
<keyword evidence="2" id="KW-0805">Transcription regulation</keyword>
<gene>
    <name evidence="6" type="ORF">WG622_16970</name>
</gene>
<keyword evidence="4" id="KW-0804">Transcription</keyword>
<dbReference type="CDD" id="cd08422">
    <property type="entry name" value="PBP2_CrgA_like"/>
    <property type="match status" value="1"/>
</dbReference>
<dbReference type="SUPFAM" id="SSF46785">
    <property type="entry name" value="Winged helix' DNA-binding domain"/>
    <property type="match status" value="1"/>
</dbReference>
<reference evidence="6 7" key="1">
    <citation type="submission" date="2024-03" db="EMBL/GenBank/DDBJ databases">
        <title>Cognatishimia coralii sp. nov., a marine bacterium isolated from coral surrounding seawater.</title>
        <authorList>
            <person name="Liu X."/>
            <person name="Liu S."/>
            <person name="Sun H."/>
            <person name="Zhang Y."/>
        </authorList>
    </citation>
    <scope>NUCLEOTIDE SEQUENCE [LARGE SCALE GENOMIC DNA]</scope>
    <source>
        <strain evidence="6 7">D5M38</strain>
    </source>
</reference>
<dbReference type="Proteomes" id="UP001368270">
    <property type="component" value="Unassembled WGS sequence"/>
</dbReference>
<evidence type="ECO:0000256" key="3">
    <source>
        <dbReference type="ARBA" id="ARBA00023125"/>
    </source>
</evidence>
<dbReference type="SUPFAM" id="SSF53850">
    <property type="entry name" value="Periplasmic binding protein-like II"/>
    <property type="match status" value="1"/>
</dbReference>
<evidence type="ECO:0000256" key="1">
    <source>
        <dbReference type="ARBA" id="ARBA00009437"/>
    </source>
</evidence>
<evidence type="ECO:0000313" key="7">
    <source>
        <dbReference type="Proteomes" id="UP001368270"/>
    </source>
</evidence>
<dbReference type="InterPro" id="IPR005119">
    <property type="entry name" value="LysR_subst-bd"/>
</dbReference>
<dbReference type="Pfam" id="PF03466">
    <property type="entry name" value="LysR_substrate"/>
    <property type="match status" value="1"/>
</dbReference>
<comment type="caution">
    <text evidence="6">The sequence shown here is derived from an EMBL/GenBank/DDBJ whole genome shotgun (WGS) entry which is preliminary data.</text>
</comment>
<dbReference type="PANTHER" id="PTHR30537:SF35">
    <property type="entry name" value="TRANSCRIPTIONAL REGULATORY PROTEIN"/>
    <property type="match status" value="1"/>
</dbReference>
<evidence type="ECO:0000313" key="6">
    <source>
        <dbReference type="EMBL" id="MEJ5219950.1"/>
    </source>
</evidence>
<evidence type="ECO:0000256" key="2">
    <source>
        <dbReference type="ARBA" id="ARBA00023015"/>
    </source>
</evidence>
<dbReference type="EMBL" id="JBBGAZ010000014">
    <property type="protein sequence ID" value="MEJ5219950.1"/>
    <property type="molecule type" value="Genomic_DNA"/>
</dbReference>
<accession>A0ABU8QKJ5</accession>
<protein>
    <submittedName>
        <fullName evidence="6">LysR family transcriptional regulator</fullName>
    </submittedName>
</protein>
<dbReference type="RefSeq" id="WP_339404604.1">
    <property type="nucleotide sequence ID" value="NZ_JBBGAZ010000014.1"/>
</dbReference>
<organism evidence="6 7">
    <name type="scientific">Cognatishimia coralii</name>
    <dbReference type="NCBI Taxonomy" id="3083254"/>
    <lineage>
        <taxon>Bacteria</taxon>
        <taxon>Pseudomonadati</taxon>
        <taxon>Pseudomonadota</taxon>
        <taxon>Alphaproteobacteria</taxon>
        <taxon>Rhodobacterales</taxon>
        <taxon>Paracoccaceae</taxon>
        <taxon>Cognatishimia</taxon>
    </lineage>
</organism>